<comment type="caution">
    <text evidence="2">The sequence shown here is derived from an EMBL/GenBank/DDBJ whole genome shotgun (WGS) entry which is preliminary data.</text>
</comment>
<accession>A0ABS5JVD9</accession>
<gene>
    <name evidence="2" type="ORF">KEM10_11300</name>
</gene>
<protein>
    <submittedName>
        <fullName evidence="2">Alginate export family protein</fullName>
    </submittedName>
</protein>
<feature type="domain" description="Alginate export" evidence="1">
    <location>
        <begin position="269"/>
        <end position="396"/>
    </location>
</feature>
<proteinExistence type="predicted"/>
<dbReference type="InterPro" id="IPR053728">
    <property type="entry name" value="Alginate_Permeability_Chnl"/>
</dbReference>
<evidence type="ECO:0000259" key="1">
    <source>
        <dbReference type="Pfam" id="PF13372"/>
    </source>
</evidence>
<sequence>MKKIKLTFISIAVLFTIEISAQSGKLQIGAEFRPRLLIDNGYGTPQLKGESTPLYVTQRTRLNAGFQQDKVESYISLQDVRLWGEDNNYKSSGVYGNTESLSLHQGWVKLNLNKMLSLKIGRQLFAYDDQRIVSARNWNDYQVTYDALLAEFKTSKHRLHIGLSYNAESKSNILFPETKFKSFDFIHYQYKIEKLTLSGIAVVTENTVSDSTENFILRGTYGTNLNYKNKKFNSHISAYYQHNLNDEGGKVSSICLSAFIYYDLVQKLNLGIGLDYLSGNDETSSSTVDNKFDILYGRRHGWYGYMDYFSTTPEQGLQDYMAKLTYNPSDKLDIQLHYHYFLLSSNKYDETNPVEKINKNLGHEIDLKLKWELQKSVNLECGYSIYSMTNTLKQLKKVMGQELKTPQYCYVAITVKPSVLFDLPDKTTVN</sequence>
<dbReference type="Pfam" id="PF13372">
    <property type="entry name" value="Alginate_exp"/>
    <property type="match status" value="2"/>
</dbReference>
<dbReference type="SUPFAM" id="SSF56935">
    <property type="entry name" value="Porins"/>
    <property type="match status" value="1"/>
</dbReference>
<dbReference type="Gene3D" id="2.40.160.100">
    <property type="match status" value="1"/>
</dbReference>
<dbReference type="RefSeq" id="WP_212216113.1">
    <property type="nucleotide sequence ID" value="NZ_JAGUCO010000007.1"/>
</dbReference>
<feature type="domain" description="Alginate export" evidence="1">
    <location>
        <begin position="58"/>
        <end position="159"/>
    </location>
</feature>
<name>A0ABS5JVD9_9BACT</name>
<keyword evidence="3" id="KW-1185">Reference proteome</keyword>
<reference evidence="2 3" key="1">
    <citation type="journal article" date="2015" name="Int. J. Syst. Evol. Microbiol.">
        <title>Carboxylicivirga linearis sp. nov., isolated from a sea cucumber culture pond.</title>
        <authorList>
            <person name="Wang F.Q."/>
            <person name="Zhou Y.X."/>
            <person name="Lin X.Z."/>
            <person name="Chen G.J."/>
            <person name="Du Z.J."/>
        </authorList>
    </citation>
    <scope>NUCLEOTIDE SEQUENCE [LARGE SCALE GENOMIC DNA]</scope>
    <source>
        <strain evidence="2 3">FB218</strain>
    </source>
</reference>
<organism evidence="2 3">
    <name type="scientific">Carboxylicivirga linearis</name>
    <dbReference type="NCBI Taxonomy" id="1628157"/>
    <lineage>
        <taxon>Bacteria</taxon>
        <taxon>Pseudomonadati</taxon>
        <taxon>Bacteroidota</taxon>
        <taxon>Bacteroidia</taxon>
        <taxon>Marinilabiliales</taxon>
        <taxon>Marinilabiliaceae</taxon>
        <taxon>Carboxylicivirga</taxon>
    </lineage>
</organism>
<evidence type="ECO:0000313" key="3">
    <source>
        <dbReference type="Proteomes" id="UP000708576"/>
    </source>
</evidence>
<dbReference type="InterPro" id="IPR025388">
    <property type="entry name" value="Alginate_export_dom"/>
</dbReference>
<evidence type="ECO:0000313" key="2">
    <source>
        <dbReference type="EMBL" id="MBS2098867.1"/>
    </source>
</evidence>
<dbReference type="EMBL" id="JAGUCO010000007">
    <property type="protein sequence ID" value="MBS2098867.1"/>
    <property type="molecule type" value="Genomic_DNA"/>
</dbReference>
<dbReference type="Proteomes" id="UP000708576">
    <property type="component" value="Unassembled WGS sequence"/>
</dbReference>